<sequence>MDGDPHGGTPTRVDPGAPRRTEGFEPGQVLDAEALNFVFGNHGDWLAWLEEERARIETSRAELHAFTRPDLAASRGTYLHALQGSSGWDSTDTMPGWAVSVLGATSQGAAKSPFHWSLMGGGVLPSVCEITAVRVFLKPGAARATSSNRTRVQVYRVPASGLVPVSIADVRSDATSNLQTVSATGLSITLADTDSSVYGHTNLGLLVRVDPGADASPDSVYVCEVRYTTAIL</sequence>
<proteinExistence type="predicted"/>
<protein>
    <submittedName>
        <fullName evidence="2">Uncharacterized protein</fullName>
    </submittedName>
</protein>
<dbReference type="Proteomes" id="UP000034883">
    <property type="component" value="Chromosome"/>
</dbReference>
<organism evidence="2 3">
    <name type="scientific">Sandaracinus amylolyticus</name>
    <dbReference type="NCBI Taxonomy" id="927083"/>
    <lineage>
        <taxon>Bacteria</taxon>
        <taxon>Pseudomonadati</taxon>
        <taxon>Myxococcota</taxon>
        <taxon>Polyangia</taxon>
        <taxon>Polyangiales</taxon>
        <taxon>Sandaracinaceae</taxon>
        <taxon>Sandaracinus</taxon>
    </lineage>
</organism>
<accession>A0A0F6W6Q9</accession>
<keyword evidence="3" id="KW-1185">Reference proteome</keyword>
<evidence type="ECO:0000313" key="2">
    <source>
        <dbReference type="EMBL" id="AKF08677.1"/>
    </source>
</evidence>
<dbReference type="EMBL" id="CP011125">
    <property type="protein sequence ID" value="AKF08677.1"/>
    <property type="molecule type" value="Genomic_DNA"/>
</dbReference>
<evidence type="ECO:0000256" key="1">
    <source>
        <dbReference type="SAM" id="MobiDB-lite"/>
    </source>
</evidence>
<dbReference type="KEGG" id="samy:DB32_005826"/>
<dbReference type="STRING" id="927083.DB32_005826"/>
<name>A0A0F6W6Q9_9BACT</name>
<feature type="region of interest" description="Disordered" evidence="1">
    <location>
        <begin position="1"/>
        <end position="24"/>
    </location>
</feature>
<reference evidence="2 3" key="1">
    <citation type="submission" date="2015-03" db="EMBL/GenBank/DDBJ databases">
        <title>Genome assembly of Sandaracinus amylolyticus DSM 53668.</title>
        <authorList>
            <person name="Sharma G."/>
            <person name="Subramanian S."/>
        </authorList>
    </citation>
    <scope>NUCLEOTIDE SEQUENCE [LARGE SCALE GENOMIC DNA]</scope>
    <source>
        <strain evidence="2 3">DSM 53668</strain>
    </source>
</reference>
<dbReference type="AlphaFoldDB" id="A0A0F6W6Q9"/>
<evidence type="ECO:0000313" key="3">
    <source>
        <dbReference type="Proteomes" id="UP000034883"/>
    </source>
</evidence>
<gene>
    <name evidence="2" type="ORF">DB32_005826</name>
</gene>